<reference evidence="3 4" key="1">
    <citation type="journal article" date="2019" name="Int. J. Syst. Evol. Microbiol.">
        <title>The Global Catalogue of Microorganisms (GCM) 10K type strain sequencing project: providing services to taxonomists for standard genome sequencing and annotation.</title>
        <authorList>
            <consortium name="The Broad Institute Genomics Platform"/>
            <consortium name="The Broad Institute Genome Sequencing Center for Infectious Disease"/>
            <person name="Wu L."/>
            <person name="Ma J."/>
        </authorList>
    </citation>
    <scope>NUCLEOTIDE SEQUENCE [LARGE SCALE GENOMIC DNA]</scope>
    <source>
        <strain evidence="3 4">JCM 3325</strain>
    </source>
</reference>
<proteinExistence type="predicted"/>
<sequence>MPEIAPLRPGDPDRLGPYRLVGLLGEGGQGSVFLGEESPQDDPPESEDRPDADDAPAEDVRRVAVKLLHARLSGDARARARFAAELRVAQRVAAFCTARILDSDVEGDRPYIVSEYIEGPSLSEVLTAEGPRSGADLDRLAIGTMTALAAIHQAGVVHRDFKPANVLLAPDGPRVIDFGIARALDATGTLSSAAVGTPAYMAPEQISGGPIGPQADIFAWGATMIYAATGRPAFGQDSIAAVMHRILNFPPDLGSLAEPLRGLVQSCLSKQAAHRPSSQQVLIHLLNLAGSLPQAAAAGQGGADAEPDAIINHGAEVVSTHTGIRLASVSGAVPTAPPPPAVPSPSPSPSPFPQPNAWPPPPPFQQQQPQQWGGPPGTWPGGAPRTGNGPGTRKKPGIGVLAGAGSAALVALVLIGTTIVFQLQRDGDRSGGRTGGTGRTGGEVRMALNTVSATDTGLSPSNAGYGTERLVAKQLFTGLVEPSANGTFQNRLAAGITPDATCTSWKIQLRPNTTFSNGEPVTPESFIRGWTRAAQAQAGLASLLIGDIRGFQEASTRKTGTISGLRSYGPGFQVDLKSPDCEFPQKLGDPMLFPVPGNAGVPDNDSYNDKPIGNGPFKVDSYVKDRTLTLVRNDSWAFGKAKLDRIVIDLTTESTQKARTGFSARLYQWAALDSTNMAGARGDQGFVSRTLSGLNYLAPITTRGPMASDKARLAVSYAIDRKALSTTLYGGAYPAATGIVPPAIPGFGGRAGTCPSCDRYDPARARTLAQEASLGPGTKVRLYTREVPSQRRWGDLIQSQLTKNLGWQIELKTTTEPSFGKFAGMVTAKDASGLAAFAWRPDYPSAHNLMRPLLAGDQLATADNGLVNFSGWRNAQFDQLISDASKAPDANTRLTKLRDAERVALDQMALIPLLFTGSAALRSDKLVRLEMDYEGDPTLATAAFK</sequence>
<dbReference type="InterPro" id="IPR039424">
    <property type="entry name" value="SBP_5"/>
</dbReference>
<dbReference type="InterPro" id="IPR008271">
    <property type="entry name" value="Ser/Thr_kinase_AS"/>
</dbReference>
<feature type="compositionally biased region" description="Acidic residues" evidence="1">
    <location>
        <begin position="38"/>
        <end position="57"/>
    </location>
</feature>
<protein>
    <recommendedName>
        <fullName evidence="2">Protein kinase domain-containing protein</fullName>
    </recommendedName>
</protein>
<accession>A0ABN3IUX2</accession>
<dbReference type="PANTHER" id="PTHR30290">
    <property type="entry name" value="PERIPLASMIC BINDING COMPONENT OF ABC TRANSPORTER"/>
    <property type="match status" value="1"/>
</dbReference>
<dbReference type="InterPro" id="IPR011009">
    <property type="entry name" value="Kinase-like_dom_sf"/>
</dbReference>
<feature type="region of interest" description="Disordered" evidence="1">
    <location>
        <begin position="330"/>
        <end position="395"/>
    </location>
</feature>
<dbReference type="InterPro" id="IPR000719">
    <property type="entry name" value="Prot_kinase_dom"/>
</dbReference>
<name>A0ABN3IUX2_9ACTN</name>
<keyword evidence="4" id="KW-1185">Reference proteome</keyword>
<evidence type="ECO:0000259" key="2">
    <source>
        <dbReference type="PROSITE" id="PS50011"/>
    </source>
</evidence>
<dbReference type="Gene3D" id="1.10.510.10">
    <property type="entry name" value="Transferase(Phosphotransferase) domain 1"/>
    <property type="match status" value="1"/>
</dbReference>
<dbReference type="EMBL" id="BAAARW010000011">
    <property type="protein sequence ID" value="GAA2414584.1"/>
    <property type="molecule type" value="Genomic_DNA"/>
</dbReference>
<dbReference type="PANTHER" id="PTHR30290:SF83">
    <property type="entry name" value="ABC TRANSPORTER SUBSTRATE-BINDING PROTEIN"/>
    <property type="match status" value="1"/>
</dbReference>
<dbReference type="Gene3D" id="3.10.105.10">
    <property type="entry name" value="Dipeptide-binding Protein, Domain 3"/>
    <property type="match status" value="1"/>
</dbReference>
<gene>
    <name evidence="3" type="ORF">GCM10010191_25760</name>
</gene>
<dbReference type="PROSITE" id="PS00108">
    <property type="entry name" value="PROTEIN_KINASE_ST"/>
    <property type="match status" value="1"/>
</dbReference>
<dbReference type="CDD" id="cd00995">
    <property type="entry name" value="PBP2_NikA_DppA_OppA_like"/>
    <property type="match status" value="1"/>
</dbReference>
<evidence type="ECO:0000313" key="3">
    <source>
        <dbReference type="EMBL" id="GAA2414584.1"/>
    </source>
</evidence>
<dbReference type="CDD" id="cd14014">
    <property type="entry name" value="STKc_PknB_like"/>
    <property type="match status" value="1"/>
</dbReference>
<dbReference type="Pfam" id="PF00496">
    <property type="entry name" value="SBP_bac_5"/>
    <property type="match status" value="1"/>
</dbReference>
<feature type="domain" description="Protein kinase" evidence="2">
    <location>
        <begin position="18"/>
        <end position="287"/>
    </location>
</feature>
<dbReference type="SUPFAM" id="SSF56112">
    <property type="entry name" value="Protein kinase-like (PK-like)"/>
    <property type="match status" value="1"/>
</dbReference>
<feature type="region of interest" description="Disordered" evidence="1">
    <location>
        <begin position="1"/>
        <end position="20"/>
    </location>
</feature>
<dbReference type="Gene3D" id="3.30.200.20">
    <property type="entry name" value="Phosphorylase Kinase, domain 1"/>
    <property type="match status" value="1"/>
</dbReference>
<dbReference type="Pfam" id="PF00069">
    <property type="entry name" value="Pkinase"/>
    <property type="match status" value="1"/>
</dbReference>
<dbReference type="RefSeq" id="WP_344589081.1">
    <property type="nucleotide sequence ID" value="NZ_BAAARW010000011.1"/>
</dbReference>
<dbReference type="InterPro" id="IPR000914">
    <property type="entry name" value="SBP_5_dom"/>
</dbReference>
<feature type="compositionally biased region" description="Pro residues" evidence="1">
    <location>
        <begin position="335"/>
        <end position="364"/>
    </location>
</feature>
<dbReference type="Gene3D" id="3.40.190.10">
    <property type="entry name" value="Periplasmic binding protein-like II"/>
    <property type="match status" value="1"/>
</dbReference>
<dbReference type="PROSITE" id="PS50011">
    <property type="entry name" value="PROTEIN_KINASE_DOM"/>
    <property type="match status" value="1"/>
</dbReference>
<evidence type="ECO:0000313" key="4">
    <source>
        <dbReference type="Proteomes" id="UP001501231"/>
    </source>
</evidence>
<organism evidence="3 4">
    <name type="scientific">Actinomadura vinacea</name>
    <dbReference type="NCBI Taxonomy" id="115336"/>
    <lineage>
        <taxon>Bacteria</taxon>
        <taxon>Bacillati</taxon>
        <taxon>Actinomycetota</taxon>
        <taxon>Actinomycetes</taxon>
        <taxon>Streptosporangiales</taxon>
        <taxon>Thermomonosporaceae</taxon>
        <taxon>Actinomadura</taxon>
    </lineage>
</organism>
<dbReference type="Proteomes" id="UP001501231">
    <property type="component" value="Unassembled WGS sequence"/>
</dbReference>
<feature type="region of interest" description="Disordered" evidence="1">
    <location>
        <begin position="26"/>
        <end position="58"/>
    </location>
</feature>
<comment type="caution">
    <text evidence="3">The sequence shown here is derived from an EMBL/GenBank/DDBJ whole genome shotgun (WGS) entry which is preliminary data.</text>
</comment>
<dbReference type="SUPFAM" id="SSF53850">
    <property type="entry name" value="Periplasmic binding protein-like II"/>
    <property type="match status" value="1"/>
</dbReference>
<evidence type="ECO:0000256" key="1">
    <source>
        <dbReference type="SAM" id="MobiDB-lite"/>
    </source>
</evidence>